<dbReference type="AlphaFoldDB" id="A0A9Q3WQV2"/>
<sequence length="508" mass="58505">MTDHTINPWHSRPIDVHRWSDHPEVKELVDRIWDGFLGEKIAEKTRGPKPRMGFRKQLRVVILDLYVAWLDDPRLSIGVSMSSNSYNTGSRYNALHISKKIIPIIEELHKAGVIDLAKGSYAGPGAKSNRNTRIRASAKLQDWFAKAQFDRDDIGRAEGEEIIVLKNNDNKPIEYEDTPDTYRWREELQAYNDLIANSFIDIPSLQEPKLEISKDLPPGATGDIDESRIIRVGDHNKRTRRIFSRNSWEKHGRFYGGWWQQIDSEWRSKITIDNEPVIEADFQGMHVAMIFAEEGLELTQDPYDLKGYKIKGYPPKLLRKLAKSLVLTAINAKEKKGAYKAFRAGFPKGQVGKRTKDEKLDVLLEAILDRNPCLGDYLFSDQGIRLMRKDSEITSLIHNHFTQKGIPVLSVHDSYLVDCRHVGELRQVMLDASEEVTGRPLRMSYNIPGREEFEDVDEAALQKHVHDLRWAVYEGEQSACEGYVHRLLRFQERTGRVISPYEKSMLKE</sequence>
<dbReference type="Proteomes" id="UP000813672">
    <property type="component" value="Unassembled WGS sequence"/>
</dbReference>
<reference evidence="1" key="1">
    <citation type="journal article" date="2021" name="Environ. Microbiol.">
        <title>Cryptic niche differentiation of novel sediment ecotypes of Rugeria pomeroyi correlates with nitrate respiration.</title>
        <authorList>
            <person name="Lin X."/>
            <person name="McNichol J."/>
            <person name="Chu X."/>
            <person name="Qian Y."/>
            <person name="Luo H."/>
        </authorList>
    </citation>
    <scope>NUCLEOTIDE SEQUENCE</scope>
    <source>
        <strain evidence="1">SZCCDBB064</strain>
    </source>
</reference>
<evidence type="ECO:0000313" key="1">
    <source>
        <dbReference type="EMBL" id="MCE8539727.1"/>
    </source>
</evidence>
<dbReference type="RefSeq" id="WP_234221637.1">
    <property type="nucleotide sequence ID" value="NZ_JAGQAF010000016.1"/>
</dbReference>
<dbReference type="EMBL" id="JAGQAF010000016">
    <property type="protein sequence ID" value="MCE8539727.1"/>
    <property type="molecule type" value="Genomic_DNA"/>
</dbReference>
<protein>
    <submittedName>
        <fullName evidence="1">Uncharacterized protein</fullName>
    </submittedName>
</protein>
<accession>A0A9Q3WQV2</accession>
<comment type="caution">
    <text evidence="1">The sequence shown here is derived from an EMBL/GenBank/DDBJ whole genome shotgun (WGS) entry which is preliminary data.</text>
</comment>
<proteinExistence type="predicted"/>
<name>A0A9Q3WQV2_9RHOB</name>
<organism evidence="1 2">
    <name type="scientific">Ruegeria pomeroyi</name>
    <dbReference type="NCBI Taxonomy" id="89184"/>
    <lineage>
        <taxon>Bacteria</taxon>
        <taxon>Pseudomonadati</taxon>
        <taxon>Pseudomonadota</taxon>
        <taxon>Alphaproteobacteria</taxon>
        <taxon>Rhodobacterales</taxon>
        <taxon>Roseobacteraceae</taxon>
        <taxon>Ruegeria</taxon>
    </lineage>
</organism>
<gene>
    <name evidence="1" type="ORF">KBY27_19880</name>
</gene>
<evidence type="ECO:0000313" key="2">
    <source>
        <dbReference type="Proteomes" id="UP000813672"/>
    </source>
</evidence>